<name>A0AAD9N1I6_9ANNE</name>
<comment type="caution">
    <text evidence="2">The sequence shown here is derived from an EMBL/GenBank/DDBJ whole genome shotgun (WGS) entry which is preliminary data.</text>
</comment>
<evidence type="ECO:0008006" key="4">
    <source>
        <dbReference type="Google" id="ProtNLM"/>
    </source>
</evidence>
<dbReference type="InterPro" id="IPR036291">
    <property type="entry name" value="NAD(P)-bd_dom_sf"/>
</dbReference>
<dbReference type="InterPro" id="IPR002347">
    <property type="entry name" value="SDR_fam"/>
</dbReference>
<dbReference type="Pfam" id="PF13561">
    <property type="entry name" value="adh_short_C2"/>
    <property type="match status" value="1"/>
</dbReference>
<dbReference type="PRINTS" id="PR00080">
    <property type="entry name" value="SDRFAMILY"/>
</dbReference>
<comment type="similarity">
    <text evidence="1">Belongs to the short-chain dehydrogenases/reductases (SDR) family.</text>
</comment>
<reference evidence="2" key="1">
    <citation type="journal article" date="2023" name="Mol. Biol. Evol.">
        <title>Third-Generation Sequencing Reveals the Adaptive Role of the Epigenome in Three Deep-Sea Polychaetes.</title>
        <authorList>
            <person name="Perez M."/>
            <person name="Aroh O."/>
            <person name="Sun Y."/>
            <person name="Lan Y."/>
            <person name="Juniper S.K."/>
            <person name="Young C.R."/>
            <person name="Angers B."/>
            <person name="Qian P.Y."/>
        </authorList>
    </citation>
    <scope>NUCLEOTIDE SEQUENCE</scope>
    <source>
        <strain evidence="2">P08H-3</strain>
    </source>
</reference>
<dbReference type="AlphaFoldDB" id="A0AAD9N1I6"/>
<dbReference type="Gene3D" id="3.40.50.720">
    <property type="entry name" value="NAD(P)-binding Rossmann-like Domain"/>
    <property type="match status" value="1"/>
</dbReference>
<keyword evidence="3" id="KW-1185">Reference proteome</keyword>
<dbReference type="Proteomes" id="UP001208570">
    <property type="component" value="Unassembled WGS sequence"/>
</dbReference>
<dbReference type="SUPFAM" id="SSF51735">
    <property type="entry name" value="NAD(P)-binding Rossmann-fold domains"/>
    <property type="match status" value="1"/>
</dbReference>
<dbReference type="PRINTS" id="PR00081">
    <property type="entry name" value="GDHRDH"/>
</dbReference>
<dbReference type="PANTHER" id="PTHR43943:SF2">
    <property type="entry name" value="DEHYDROGENASE_REDUCTASE 4"/>
    <property type="match status" value="1"/>
</dbReference>
<dbReference type="PANTHER" id="PTHR43943">
    <property type="entry name" value="DEHYDROGENASE/REDUCTASE (SDR FAMILY) MEMBER 4"/>
    <property type="match status" value="1"/>
</dbReference>
<proteinExistence type="inferred from homology"/>
<protein>
    <recommendedName>
        <fullName evidence="4">Dehydrogenase/reductase SDR family member 4</fullName>
    </recommendedName>
</protein>
<gene>
    <name evidence="2" type="ORF">LSH36_356g00012</name>
</gene>
<evidence type="ECO:0000313" key="3">
    <source>
        <dbReference type="Proteomes" id="UP001208570"/>
    </source>
</evidence>
<sequence length="274" mass="29945">MGEYIAYETIIANRSVMRQHSFTNPINKPYRKDYSIIGCSIGFAIARRMAQEGANVMVSSRKSENVEKAVHQLQSEGLDVRGVKCHVGDPKQRTNLITETVKTFGQLDILVLNAAVNPHVGEMLEISEQQWDKIFDVNVKSSFFLLKDAVPHLERNGGSITFITSVSAYVPYELIGAYSVSKAAQIGMVKSLVVACSKKNIRVNAVAAGLIKTSFSKVMWNNKSVAESYLNSIPSGRFGLPEEIATVTAFLASDEASYILGETIVVGGGITSRF</sequence>
<dbReference type="FunFam" id="3.40.50.720:FF:000084">
    <property type="entry name" value="Short-chain dehydrogenase reductase"/>
    <property type="match status" value="1"/>
</dbReference>
<organism evidence="2 3">
    <name type="scientific">Paralvinella palmiformis</name>
    <dbReference type="NCBI Taxonomy" id="53620"/>
    <lineage>
        <taxon>Eukaryota</taxon>
        <taxon>Metazoa</taxon>
        <taxon>Spiralia</taxon>
        <taxon>Lophotrochozoa</taxon>
        <taxon>Annelida</taxon>
        <taxon>Polychaeta</taxon>
        <taxon>Sedentaria</taxon>
        <taxon>Canalipalpata</taxon>
        <taxon>Terebellida</taxon>
        <taxon>Terebelliformia</taxon>
        <taxon>Alvinellidae</taxon>
        <taxon>Paralvinella</taxon>
    </lineage>
</organism>
<evidence type="ECO:0000256" key="1">
    <source>
        <dbReference type="ARBA" id="ARBA00006484"/>
    </source>
</evidence>
<dbReference type="NCBIfam" id="NF005559">
    <property type="entry name" value="PRK07231.1"/>
    <property type="match status" value="1"/>
</dbReference>
<dbReference type="GO" id="GO:0004090">
    <property type="term" value="F:carbonyl reductase (NADPH) activity"/>
    <property type="evidence" value="ECO:0007669"/>
    <property type="project" value="TreeGrafter"/>
</dbReference>
<accession>A0AAD9N1I6</accession>
<evidence type="ECO:0000313" key="2">
    <source>
        <dbReference type="EMBL" id="KAK2151616.1"/>
    </source>
</evidence>
<dbReference type="EMBL" id="JAODUP010000356">
    <property type="protein sequence ID" value="KAK2151616.1"/>
    <property type="molecule type" value="Genomic_DNA"/>
</dbReference>